<reference evidence="2" key="1">
    <citation type="submission" date="2016-10" db="EMBL/GenBank/DDBJ databases">
        <authorList>
            <person name="Varghese N."/>
            <person name="Submissions S."/>
        </authorList>
    </citation>
    <scope>NUCLEOTIDE SEQUENCE [LARGE SCALE GENOMIC DNA]</scope>
    <source>
        <strain evidence="2">BL9</strain>
    </source>
</reference>
<evidence type="ECO:0000313" key="1">
    <source>
        <dbReference type="EMBL" id="SCY51657.1"/>
    </source>
</evidence>
<proteinExistence type="predicted"/>
<dbReference type="AlphaFoldDB" id="A0A1G5GJX5"/>
<organism evidence="1 2">
    <name type="scientific">Paenibacillus polysaccharolyticus</name>
    <dbReference type="NCBI Taxonomy" id="582692"/>
    <lineage>
        <taxon>Bacteria</taxon>
        <taxon>Bacillati</taxon>
        <taxon>Bacillota</taxon>
        <taxon>Bacilli</taxon>
        <taxon>Bacillales</taxon>
        <taxon>Paenibacillaceae</taxon>
        <taxon>Paenibacillus</taxon>
    </lineage>
</organism>
<evidence type="ECO:0008006" key="3">
    <source>
        <dbReference type="Google" id="ProtNLM"/>
    </source>
</evidence>
<gene>
    <name evidence="1" type="ORF">SAMN05720606_105300</name>
</gene>
<dbReference type="Proteomes" id="UP000198538">
    <property type="component" value="Unassembled WGS sequence"/>
</dbReference>
<evidence type="ECO:0000313" key="2">
    <source>
        <dbReference type="Proteomes" id="UP000198538"/>
    </source>
</evidence>
<accession>A0A1G5GJX5</accession>
<sequence length="55" mass="5838">MEPVVGVDVAKGSSVIQAFHKRNEPVGKATVIEHVASGFERFTEILGTLQAETGV</sequence>
<dbReference type="EMBL" id="FMVM01000005">
    <property type="protein sequence ID" value="SCY51657.1"/>
    <property type="molecule type" value="Genomic_DNA"/>
</dbReference>
<name>A0A1G5GJX5_9BACL</name>
<keyword evidence="2" id="KW-1185">Reference proteome</keyword>
<dbReference type="STRING" id="582692.SAMN05720606_105300"/>
<feature type="non-terminal residue" evidence="1">
    <location>
        <position position="55"/>
    </location>
</feature>
<protein>
    <recommendedName>
        <fullName evidence="3">Transposase</fullName>
    </recommendedName>
</protein>